<dbReference type="PANTHER" id="PTHR11851:SF186">
    <property type="entry name" value="INACTIVE METALLOPROTEASE YMFF-RELATED"/>
    <property type="match status" value="1"/>
</dbReference>
<name>A0A0R1H935_9LACO</name>
<dbReference type="Proteomes" id="UP000051461">
    <property type="component" value="Unassembled WGS sequence"/>
</dbReference>
<reference evidence="2 3" key="1">
    <citation type="journal article" date="2015" name="Genome Announc.">
        <title>Expanding the biotechnology potential of lactobacilli through comparative genomics of 213 strains and associated genera.</title>
        <authorList>
            <person name="Sun Z."/>
            <person name="Harris H.M."/>
            <person name="McCann A."/>
            <person name="Guo C."/>
            <person name="Argimon S."/>
            <person name="Zhang W."/>
            <person name="Yang X."/>
            <person name="Jeffery I.B."/>
            <person name="Cooney J.C."/>
            <person name="Kagawa T.F."/>
            <person name="Liu W."/>
            <person name="Song Y."/>
            <person name="Salvetti E."/>
            <person name="Wrobel A."/>
            <person name="Rasinkangas P."/>
            <person name="Parkhill J."/>
            <person name="Rea M.C."/>
            <person name="O'Sullivan O."/>
            <person name="Ritari J."/>
            <person name="Douillard F.P."/>
            <person name="Paul Ross R."/>
            <person name="Yang R."/>
            <person name="Briner A.E."/>
            <person name="Felis G.E."/>
            <person name="de Vos W.M."/>
            <person name="Barrangou R."/>
            <person name="Klaenhammer T.R."/>
            <person name="Caufield P.W."/>
            <person name="Cui Y."/>
            <person name="Zhang H."/>
            <person name="O'Toole P.W."/>
        </authorList>
    </citation>
    <scope>NUCLEOTIDE SEQUENCE [LARGE SCALE GENOMIC DNA]</scope>
    <source>
        <strain evidence="2 3">DSM 20003</strain>
    </source>
</reference>
<protein>
    <submittedName>
        <fullName evidence="2">Metalloprotease</fullName>
    </submittedName>
</protein>
<dbReference type="Pfam" id="PF05193">
    <property type="entry name" value="Peptidase_M16_C"/>
    <property type="match status" value="1"/>
</dbReference>
<dbReference type="InterPro" id="IPR011249">
    <property type="entry name" value="Metalloenz_LuxS/M16"/>
</dbReference>
<dbReference type="PATRIC" id="fig|1423726.3.peg.1521"/>
<dbReference type="EMBL" id="AZDA01000022">
    <property type="protein sequence ID" value="KRK40090.1"/>
    <property type="molecule type" value="Genomic_DNA"/>
</dbReference>
<sequence length="429" mass="47518">MKGVLFLEQELKQGVHLTVQPSNQFKTTRIVVNFLAPLQQETVTKRSLLASLLETNTKDYPTQTALAAKLSQLYGASFGASVSRRGQLHCFSVSLTLVNDRYLPADDAVLKAGLAFLKQVLFRPNATEAGFDETTFQREKQNLAAYFADIADNKQAYASLALQQLYFAADPAQAQPSFGNAADLAPLTAKQLWDYYQQMMATDQVEIVMLGQVDPTVIAQTLQNFPFTDRATTTVSPFYQQSLWATPKVKQEKQAVVQGKLNLAYQQPVTYHDADFVPMMVTNALFGGSALSLLFANVREKASLAYYASSRLDTFRGTLLVQTGIEPKNYQAVLDIIQAQLTALQQQNFELERLAKIKATLINDFVTGLDSMGYLMNQALMQRLLPTRTLALDDLTQQIQAVTPAQIATQAAHLKLQAIYFLTSEEGNA</sequence>
<keyword evidence="2" id="KW-0645">Protease</keyword>
<accession>A0A0R1H935</accession>
<gene>
    <name evidence="2" type="ORF">FC07_GL001470</name>
</gene>
<dbReference type="GO" id="GO:0008237">
    <property type="term" value="F:metallopeptidase activity"/>
    <property type="evidence" value="ECO:0007669"/>
    <property type="project" value="UniProtKB-KW"/>
</dbReference>
<dbReference type="SUPFAM" id="SSF63411">
    <property type="entry name" value="LuxS/MPP-like metallohydrolase"/>
    <property type="match status" value="2"/>
</dbReference>
<dbReference type="InterPro" id="IPR007863">
    <property type="entry name" value="Peptidase_M16_C"/>
</dbReference>
<dbReference type="GO" id="GO:0006508">
    <property type="term" value="P:proteolysis"/>
    <property type="evidence" value="ECO:0007669"/>
    <property type="project" value="UniProtKB-KW"/>
</dbReference>
<keyword evidence="2" id="KW-0482">Metalloprotease</keyword>
<keyword evidence="3" id="KW-1185">Reference proteome</keyword>
<comment type="caution">
    <text evidence="2">The sequence shown here is derived from an EMBL/GenBank/DDBJ whole genome shotgun (WGS) entry which is preliminary data.</text>
</comment>
<organism evidence="2 3">
    <name type="scientific">Loigolactobacillus bifermentans DSM 20003</name>
    <dbReference type="NCBI Taxonomy" id="1423726"/>
    <lineage>
        <taxon>Bacteria</taxon>
        <taxon>Bacillati</taxon>
        <taxon>Bacillota</taxon>
        <taxon>Bacilli</taxon>
        <taxon>Lactobacillales</taxon>
        <taxon>Lactobacillaceae</taxon>
        <taxon>Loigolactobacillus</taxon>
    </lineage>
</organism>
<dbReference type="InterPro" id="IPR050361">
    <property type="entry name" value="MPP/UQCRC_Complex"/>
</dbReference>
<evidence type="ECO:0000313" key="2">
    <source>
        <dbReference type="EMBL" id="KRK40090.1"/>
    </source>
</evidence>
<proteinExistence type="predicted"/>
<dbReference type="STRING" id="1423726.FC07_GL001470"/>
<evidence type="ECO:0000313" key="3">
    <source>
        <dbReference type="Proteomes" id="UP000051461"/>
    </source>
</evidence>
<keyword evidence="2" id="KW-0378">Hydrolase</keyword>
<dbReference type="AlphaFoldDB" id="A0A0R1H935"/>
<dbReference type="Gene3D" id="3.30.830.10">
    <property type="entry name" value="Metalloenzyme, LuxS/M16 peptidase-like"/>
    <property type="match status" value="2"/>
</dbReference>
<dbReference type="PANTHER" id="PTHR11851">
    <property type="entry name" value="METALLOPROTEASE"/>
    <property type="match status" value="1"/>
</dbReference>
<dbReference type="GO" id="GO:0046872">
    <property type="term" value="F:metal ion binding"/>
    <property type="evidence" value="ECO:0007669"/>
    <property type="project" value="InterPro"/>
</dbReference>
<evidence type="ECO:0000259" key="1">
    <source>
        <dbReference type="Pfam" id="PF05193"/>
    </source>
</evidence>
<dbReference type="NCBIfam" id="NF047422">
    <property type="entry name" value="YfmF_fam"/>
    <property type="match status" value="1"/>
</dbReference>
<feature type="domain" description="Peptidase M16 C-terminal" evidence="1">
    <location>
        <begin position="187"/>
        <end position="361"/>
    </location>
</feature>